<feature type="domain" description="Dynein heavy chain AAA 5 extension" evidence="1">
    <location>
        <begin position="8"/>
        <end position="85"/>
    </location>
</feature>
<organism evidence="2 3">
    <name type="scientific">Rotaria magnacalcarata</name>
    <dbReference type="NCBI Taxonomy" id="392030"/>
    <lineage>
        <taxon>Eukaryota</taxon>
        <taxon>Metazoa</taxon>
        <taxon>Spiralia</taxon>
        <taxon>Gnathifera</taxon>
        <taxon>Rotifera</taxon>
        <taxon>Eurotatoria</taxon>
        <taxon>Bdelloidea</taxon>
        <taxon>Philodinida</taxon>
        <taxon>Philodinidae</taxon>
        <taxon>Rotaria</taxon>
    </lineage>
</organism>
<dbReference type="Gene3D" id="1.10.472.130">
    <property type="match status" value="1"/>
</dbReference>
<name>A0A8S3FUE4_9BILA</name>
<dbReference type="AlphaFoldDB" id="A0A8S3FUE4"/>
<sequence>MMIHTNEFNCLLTPQNLPADCPKEWWELYFVWATIWAIGGSLFQDQMIDYRAEFSKWFIHEFKSIKFPPHGTIFDYSIEPQSKRFE</sequence>
<dbReference type="Pfam" id="PF17852">
    <property type="entry name" value="Dynein_AAA_lid"/>
    <property type="match status" value="1"/>
</dbReference>
<evidence type="ECO:0000313" key="2">
    <source>
        <dbReference type="EMBL" id="CAF5134794.1"/>
    </source>
</evidence>
<evidence type="ECO:0000313" key="3">
    <source>
        <dbReference type="Proteomes" id="UP000681967"/>
    </source>
</evidence>
<gene>
    <name evidence="2" type="ORF">BYL167_LOCUS69132</name>
</gene>
<dbReference type="InterPro" id="IPR041466">
    <property type="entry name" value="Dynein_AAA5_ext"/>
</dbReference>
<reference evidence="2" key="1">
    <citation type="submission" date="2021-02" db="EMBL/GenBank/DDBJ databases">
        <authorList>
            <person name="Nowell W R."/>
        </authorList>
    </citation>
    <scope>NUCLEOTIDE SEQUENCE</scope>
</reference>
<accession>A0A8S3FUE4</accession>
<feature type="non-terminal residue" evidence="2">
    <location>
        <position position="1"/>
    </location>
</feature>
<protein>
    <recommendedName>
        <fullName evidence="1">Dynein heavy chain AAA 5 extension domain-containing protein</fullName>
    </recommendedName>
</protein>
<comment type="caution">
    <text evidence="2">The sequence shown here is derived from an EMBL/GenBank/DDBJ whole genome shotgun (WGS) entry which is preliminary data.</text>
</comment>
<proteinExistence type="predicted"/>
<dbReference type="EMBL" id="CAJOBH010249561">
    <property type="protein sequence ID" value="CAF5134794.1"/>
    <property type="molecule type" value="Genomic_DNA"/>
</dbReference>
<evidence type="ECO:0000259" key="1">
    <source>
        <dbReference type="Pfam" id="PF17852"/>
    </source>
</evidence>
<dbReference type="Proteomes" id="UP000681967">
    <property type="component" value="Unassembled WGS sequence"/>
</dbReference>